<dbReference type="AlphaFoldDB" id="A0A7R9FNJ0"/>
<feature type="compositionally biased region" description="Basic and acidic residues" evidence="19">
    <location>
        <begin position="532"/>
        <end position="541"/>
    </location>
</feature>
<feature type="region of interest" description="Disordered" evidence="19">
    <location>
        <begin position="467"/>
        <end position="559"/>
    </location>
</feature>
<accession>A0A7R9FNJ0</accession>
<dbReference type="FunFam" id="3.30.160.60:FF:000065">
    <property type="entry name" value="B-cell CLL/lymphoma 6, member B"/>
    <property type="match status" value="1"/>
</dbReference>
<dbReference type="FunFam" id="3.30.160.60:FF:000178">
    <property type="entry name" value="Zinc finger protein 14 homolog"/>
    <property type="match status" value="1"/>
</dbReference>
<dbReference type="EMBL" id="CAJPEV010002435">
    <property type="protein sequence ID" value="CAG0896863.1"/>
    <property type="molecule type" value="Genomic_DNA"/>
</dbReference>
<dbReference type="Pfam" id="PF17767">
    <property type="entry name" value="NAPRTase_N"/>
    <property type="match status" value="1"/>
</dbReference>
<evidence type="ECO:0000256" key="6">
    <source>
        <dbReference type="ARBA" id="ARBA00022553"/>
    </source>
</evidence>
<dbReference type="UniPathway" id="UPA00253">
    <property type="reaction ID" value="UER00457"/>
</dbReference>
<feature type="compositionally biased region" description="Basic and acidic residues" evidence="19">
    <location>
        <begin position="467"/>
        <end position="483"/>
    </location>
</feature>
<keyword evidence="11 18" id="KW-0863">Zinc-finger</keyword>
<evidence type="ECO:0000256" key="12">
    <source>
        <dbReference type="ARBA" id="ARBA00022833"/>
    </source>
</evidence>
<dbReference type="PROSITE" id="PS00028">
    <property type="entry name" value="ZINC_FINGER_C2H2_1"/>
    <property type="match status" value="4"/>
</dbReference>
<dbReference type="PROSITE" id="PS50157">
    <property type="entry name" value="ZINC_FINGER_C2H2_2"/>
    <property type="match status" value="4"/>
</dbReference>
<keyword evidence="12" id="KW-0862">Zinc</keyword>
<evidence type="ECO:0000256" key="5">
    <source>
        <dbReference type="ARBA" id="ARBA00013236"/>
    </source>
</evidence>
<dbReference type="Gene3D" id="3.20.20.70">
    <property type="entry name" value="Aldolase class I"/>
    <property type="match status" value="1"/>
</dbReference>
<dbReference type="Pfam" id="PF00096">
    <property type="entry name" value="zf-C2H2"/>
    <property type="match status" value="3"/>
</dbReference>
<reference evidence="21" key="1">
    <citation type="submission" date="2020-11" db="EMBL/GenBank/DDBJ databases">
        <authorList>
            <person name="Tran Van P."/>
        </authorList>
    </citation>
    <scope>NUCLEOTIDE SEQUENCE</scope>
</reference>
<comment type="similarity">
    <text evidence="4">Belongs to the NAPRTase family.</text>
</comment>
<dbReference type="EMBL" id="LR901952">
    <property type="protein sequence ID" value="CAD7249669.1"/>
    <property type="molecule type" value="Genomic_DNA"/>
</dbReference>
<dbReference type="Gene3D" id="3.20.140.10">
    <property type="entry name" value="nicotinate phosphoribosyltransferase"/>
    <property type="match status" value="1"/>
</dbReference>
<feature type="domain" description="C2H2-type" evidence="20">
    <location>
        <begin position="137"/>
        <end position="159"/>
    </location>
</feature>
<evidence type="ECO:0000256" key="8">
    <source>
        <dbReference type="ARBA" id="ARBA00022642"/>
    </source>
</evidence>
<dbReference type="GO" id="GO:0034355">
    <property type="term" value="P:NAD+ biosynthetic process via the salvage pathway"/>
    <property type="evidence" value="ECO:0007669"/>
    <property type="project" value="TreeGrafter"/>
</dbReference>
<comment type="subcellular location">
    <subcellularLocation>
        <location evidence="1">Nucleus</location>
    </subcellularLocation>
</comment>
<protein>
    <recommendedName>
        <fullName evidence="5">nicotinate phosphoribosyltransferase</fullName>
        <ecNumber evidence="5">6.3.4.21</ecNumber>
    </recommendedName>
</protein>
<feature type="domain" description="C2H2-type" evidence="20">
    <location>
        <begin position="82"/>
        <end position="109"/>
    </location>
</feature>
<evidence type="ECO:0000256" key="19">
    <source>
        <dbReference type="SAM" id="MobiDB-lite"/>
    </source>
</evidence>
<dbReference type="GO" id="GO:0005634">
    <property type="term" value="C:nucleus"/>
    <property type="evidence" value="ECO:0007669"/>
    <property type="project" value="UniProtKB-SubCell"/>
</dbReference>
<dbReference type="GO" id="GO:0005829">
    <property type="term" value="C:cytosol"/>
    <property type="evidence" value="ECO:0007669"/>
    <property type="project" value="TreeGrafter"/>
</dbReference>
<feature type="region of interest" description="Disordered" evidence="19">
    <location>
        <begin position="1"/>
        <end position="31"/>
    </location>
</feature>
<evidence type="ECO:0000256" key="18">
    <source>
        <dbReference type="PROSITE-ProRule" id="PRU00042"/>
    </source>
</evidence>
<feature type="region of interest" description="Disordered" evidence="19">
    <location>
        <begin position="616"/>
        <end position="647"/>
    </location>
</feature>
<evidence type="ECO:0000256" key="1">
    <source>
        <dbReference type="ARBA" id="ARBA00004123"/>
    </source>
</evidence>
<dbReference type="SUPFAM" id="SSF54675">
    <property type="entry name" value="Nicotinate/Quinolinate PRTase N-terminal domain-like"/>
    <property type="match status" value="1"/>
</dbReference>
<evidence type="ECO:0000256" key="7">
    <source>
        <dbReference type="ARBA" id="ARBA00022598"/>
    </source>
</evidence>
<feature type="compositionally biased region" description="Polar residues" evidence="19">
    <location>
        <begin position="619"/>
        <end position="647"/>
    </location>
</feature>
<dbReference type="PANTHER" id="PTHR11098:SF1">
    <property type="entry name" value="NICOTINATE PHOSPHORIBOSYLTRANSFERASE"/>
    <property type="match status" value="1"/>
</dbReference>
<dbReference type="SMART" id="SM00355">
    <property type="entry name" value="ZnF_C2H2"/>
    <property type="match status" value="4"/>
</dbReference>
<keyword evidence="9" id="KW-0479">Metal-binding</keyword>
<keyword evidence="7" id="KW-0436">Ligase</keyword>
<evidence type="ECO:0000256" key="13">
    <source>
        <dbReference type="ARBA" id="ARBA00023015"/>
    </source>
</evidence>
<dbReference type="SUPFAM" id="SSF57667">
    <property type="entry name" value="beta-beta-alpha zinc fingers"/>
    <property type="match status" value="2"/>
</dbReference>
<keyword evidence="13" id="KW-0805">Transcription regulation</keyword>
<evidence type="ECO:0000259" key="20">
    <source>
        <dbReference type="PROSITE" id="PS50157"/>
    </source>
</evidence>
<proteinExistence type="inferred from homology"/>
<dbReference type="InterPro" id="IPR013785">
    <property type="entry name" value="Aldolase_TIM"/>
</dbReference>
<dbReference type="InterPro" id="IPR007229">
    <property type="entry name" value="Nic_PRibTrfase-Fam"/>
</dbReference>
<keyword evidence="8" id="KW-0662">Pyridine nucleotide biosynthesis</keyword>
<dbReference type="InterPro" id="IPR036068">
    <property type="entry name" value="Nicotinate_pribotase-like_C"/>
</dbReference>
<keyword evidence="22" id="KW-1185">Reference proteome</keyword>
<evidence type="ECO:0000313" key="21">
    <source>
        <dbReference type="EMBL" id="CAD7249669.1"/>
    </source>
</evidence>
<dbReference type="OrthoDB" id="193380at2759"/>
<organism evidence="21">
    <name type="scientific">Darwinula stevensoni</name>
    <dbReference type="NCBI Taxonomy" id="69355"/>
    <lineage>
        <taxon>Eukaryota</taxon>
        <taxon>Metazoa</taxon>
        <taxon>Ecdysozoa</taxon>
        <taxon>Arthropoda</taxon>
        <taxon>Crustacea</taxon>
        <taxon>Oligostraca</taxon>
        <taxon>Ostracoda</taxon>
        <taxon>Podocopa</taxon>
        <taxon>Podocopida</taxon>
        <taxon>Darwinulocopina</taxon>
        <taxon>Darwinuloidea</taxon>
        <taxon>Darwinulidae</taxon>
        <taxon>Darwinula</taxon>
    </lineage>
</organism>
<dbReference type="SUPFAM" id="SSF51690">
    <property type="entry name" value="Nicotinate/Quinolinate PRTase C-terminal domain-like"/>
    <property type="match status" value="1"/>
</dbReference>
<sequence length="647" mass="73670">MTNVLSFASTDERRNPDSPVRDKEDDIKVTKRAKRQIPMDLSINETGHGLLVDFPMTQDRWESFLKEVSPFQEVNGRIKRQYPCKECGKSFSRNLYLREHSRVHTGENLYSCKECGQKFAHSNSLVAHRKSHVTKTHCCKTCEECFATAAELRRHTVVHKRHLAPYRFVCKICDQRFTQAQHLNRHELIHLEEYMYEYRVQENALIQQKVEGGGKGLGKALVGRLDRSVSPPEAHRADGSQDLILPGLARVRQRVDLYQITMAYAYWKSEKVGDMAVFDLFFRKNPFQGEFTIFAGLDECLKFLENFRYSDSDILYLRSTLPSSVEPDFFDFLKKLTTKDVTLYAIEEGSVVFPRVPLLRLEGPLIVVQLLETTLLTLVNYASLVATNAARYRMAAGKHMKLLEFGLRRAQGPDGGLSASKYTYIGGFDGTSNVLAGKLFGIPVSGTHAHAYISSYLHYDELKIRSSDSQKETGDRKEEEEGRSSSTPYNLRALTRLSYKETGRQIGHRRRQAYINNSSRSRGSSPGGRGDMAGKEHTAGDREEEEEGRSSSTPYNLRALTRLSYKETGRQIGHRRSRRRRCSLPSAYSYCRRRHLRRQVLRPPCTVHSSYRAADLRLQASQRRQAGKRQGSSQGRAKGNSASAAQK</sequence>
<evidence type="ECO:0000256" key="4">
    <source>
        <dbReference type="ARBA" id="ARBA00010897"/>
    </source>
</evidence>
<dbReference type="GO" id="GO:0008270">
    <property type="term" value="F:zinc ion binding"/>
    <property type="evidence" value="ECO:0007669"/>
    <property type="project" value="UniProtKB-KW"/>
</dbReference>
<feature type="domain" description="C2H2-type" evidence="20">
    <location>
        <begin position="110"/>
        <end position="137"/>
    </location>
</feature>
<keyword evidence="10" id="KW-0677">Repeat</keyword>
<name>A0A7R9FNJ0_9CRUS</name>
<evidence type="ECO:0000256" key="14">
    <source>
        <dbReference type="ARBA" id="ARBA00023125"/>
    </source>
</evidence>
<keyword evidence="14" id="KW-0238">DNA-binding</keyword>
<comment type="pathway">
    <text evidence="2">Cofactor biosynthesis; NAD(+) biosynthesis; nicotinate D-ribonucleotide from nicotinate: step 1/1.</text>
</comment>
<dbReference type="FunFam" id="3.20.140.10:FF:000002">
    <property type="entry name" value="Nicotinate phosphoribosyltransferase"/>
    <property type="match status" value="1"/>
</dbReference>
<dbReference type="EC" id="6.3.4.21" evidence="5"/>
<comment type="catalytic activity">
    <reaction evidence="17">
        <text>5-phospho-alpha-D-ribose 1-diphosphate + nicotinate + ATP + H2O = nicotinate beta-D-ribonucleotide + ADP + phosphate + diphosphate</text>
        <dbReference type="Rhea" id="RHEA:36163"/>
        <dbReference type="ChEBI" id="CHEBI:15377"/>
        <dbReference type="ChEBI" id="CHEBI:30616"/>
        <dbReference type="ChEBI" id="CHEBI:32544"/>
        <dbReference type="ChEBI" id="CHEBI:33019"/>
        <dbReference type="ChEBI" id="CHEBI:43474"/>
        <dbReference type="ChEBI" id="CHEBI:57502"/>
        <dbReference type="ChEBI" id="CHEBI:58017"/>
        <dbReference type="ChEBI" id="CHEBI:456216"/>
        <dbReference type="EC" id="6.3.4.21"/>
    </reaction>
</comment>
<keyword evidence="6" id="KW-0597">Phosphoprotein</keyword>
<feature type="domain" description="C2H2-type" evidence="20">
    <location>
        <begin position="168"/>
        <end position="195"/>
    </location>
</feature>
<evidence type="ECO:0000256" key="11">
    <source>
        <dbReference type="ARBA" id="ARBA00022771"/>
    </source>
</evidence>
<evidence type="ECO:0000256" key="3">
    <source>
        <dbReference type="ARBA" id="ARBA00006991"/>
    </source>
</evidence>
<keyword evidence="16" id="KW-0539">Nucleus</keyword>
<dbReference type="PANTHER" id="PTHR11098">
    <property type="entry name" value="NICOTINATE PHOSPHORIBOSYLTRANSFERASE"/>
    <property type="match status" value="1"/>
</dbReference>
<dbReference type="GO" id="GO:0003677">
    <property type="term" value="F:DNA binding"/>
    <property type="evidence" value="ECO:0007669"/>
    <property type="project" value="UniProtKB-KW"/>
</dbReference>
<evidence type="ECO:0000256" key="15">
    <source>
        <dbReference type="ARBA" id="ARBA00023163"/>
    </source>
</evidence>
<dbReference type="Proteomes" id="UP000677054">
    <property type="component" value="Unassembled WGS sequence"/>
</dbReference>
<gene>
    <name evidence="21" type="ORF">DSTB1V02_LOCUS9457</name>
</gene>
<comment type="similarity">
    <text evidence="3">Belongs to the krueppel C2H2-type zinc-finger protein family.</text>
</comment>
<feature type="compositionally biased region" description="Basic and acidic residues" evidence="19">
    <location>
        <begin position="10"/>
        <end position="29"/>
    </location>
</feature>
<dbReference type="InterPro" id="IPR013087">
    <property type="entry name" value="Znf_C2H2_type"/>
</dbReference>
<evidence type="ECO:0000256" key="10">
    <source>
        <dbReference type="ARBA" id="ARBA00022737"/>
    </source>
</evidence>
<dbReference type="Gene3D" id="3.30.160.60">
    <property type="entry name" value="Classic Zinc Finger"/>
    <property type="match status" value="3"/>
</dbReference>
<evidence type="ECO:0000256" key="16">
    <source>
        <dbReference type="ARBA" id="ARBA00023242"/>
    </source>
</evidence>
<evidence type="ECO:0000256" key="17">
    <source>
        <dbReference type="ARBA" id="ARBA00048668"/>
    </source>
</evidence>
<keyword evidence="15" id="KW-0804">Transcription</keyword>
<evidence type="ECO:0000313" key="22">
    <source>
        <dbReference type="Proteomes" id="UP000677054"/>
    </source>
</evidence>
<dbReference type="InterPro" id="IPR036236">
    <property type="entry name" value="Znf_C2H2_sf"/>
</dbReference>
<dbReference type="GO" id="GO:0004516">
    <property type="term" value="F:nicotinate phosphoribosyltransferase activity"/>
    <property type="evidence" value="ECO:0007669"/>
    <property type="project" value="UniProtKB-EC"/>
</dbReference>
<dbReference type="InterPro" id="IPR040727">
    <property type="entry name" value="NAPRTase_N"/>
</dbReference>
<evidence type="ECO:0000256" key="2">
    <source>
        <dbReference type="ARBA" id="ARBA00004952"/>
    </source>
</evidence>
<evidence type="ECO:0000256" key="9">
    <source>
        <dbReference type="ARBA" id="ARBA00022723"/>
    </source>
</evidence>